<evidence type="ECO:0000256" key="2">
    <source>
        <dbReference type="ARBA" id="ARBA00004604"/>
    </source>
</evidence>
<sequence>MSDSDSPENLDTLVFMEQDEEDGSNYADVDGKQLAEDSSGESDYDELQIAFKEGILQKHGLNAPQIKKRESIYKKDEMELKFVEFHKKRAWLDTLSVSFAPNLCYVGKVDDDFEREAAFTKQAMNAVQTALPRLHSLKVPIHRPQREERKFAVKVQRSREERKRTEKRKLIEATKKHRKGIKGQLEEMLTNTKGARWEDEEEDGKRPESYKRGRNGKRSAGGAKMSRKGRNKKFGFGGQKKRSKGNDRKSFEMH</sequence>
<name>A0A183CFJ2_GLOPA</name>
<organism evidence="8 9">
    <name type="scientific">Globodera pallida</name>
    <name type="common">Potato cyst nematode worm</name>
    <name type="synonym">Heterodera pallida</name>
    <dbReference type="NCBI Taxonomy" id="36090"/>
    <lineage>
        <taxon>Eukaryota</taxon>
        <taxon>Metazoa</taxon>
        <taxon>Ecdysozoa</taxon>
        <taxon>Nematoda</taxon>
        <taxon>Chromadorea</taxon>
        <taxon>Rhabditida</taxon>
        <taxon>Tylenchina</taxon>
        <taxon>Tylenchomorpha</taxon>
        <taxon>Tylenchoidea</taxon>
        <taxon>Heteroderidae</taxon>
        <taxon>Heteroderinae</taxon>
        <taxon>Globodera</taxon>
    </lineage>
</organism>
<keyword evidence="5" id="KW-0175">Coiled coil</keyword>
<comment type="similarity">
    <text evidence="3">Belongs to the EBP2 family.</text>
</comment>
<feature type="compositionally biased region" description="Basic residues" evidence="7">
    <location>
        <begin position="225"/>
        <end position="243"/>
    </location>
</feature>
<evidence type="ECO:0000313" key="8">
    <source>
        <dbReference type="Proteomes" id="UP000050741"/>
    </source>
</evidence>
<dbReference type="GO" id="GO:0042273">
    <property type="term" value="P:ribosomal large subunit biogenesis"/>
    <property type="evidence" value="ECO:0007669"/>
    <property type="project" value="TreeGrafter"/>
</dbReference>
<dbReference type="PANTHER" id="PTHR13028">
    <property type="entry name" value="RRNA PROCESSING PROTEIN EBNA1-BINDING PROTEIN-RELATED"/>
    <property type="match status" value="1"/>
</dbReference>
<dbReference type="InterPro" id="IPR008610">
    <property type="entry name" value="Ebp2"/>
</dbReference>
<keyword evidence="8" id="KW-1185">Reference proteome</keyword>
<evidence type="ECO:0000256" key="6">
    <source>
        <dbReference type="ARBA" id="ARBA00023242"/>
    </source>
</evidence>
<keyword evidence="6" id="KW-0539">Nucleus</keyword>
<reference evidence="8" key="2">
    <citation type="submission" date="2014-05" db="EMBL/GenBank/DDBJ databases">
        <title>The genome and life-stage specific transcriptomes of Globodera pallida elucidate key aspects of plant parasitism by a cyst nematode.</title>
        <authorList>
            <person name="Cotton J.A."/>
            <person name="Lilley C.J."/>
            <person name="Jones L.M."/>
            <person name="Kikuchi T."/>
            <person name="Reid A.J."/>
            <person name="Thorpe P."/>
            <person name="Tsai I.J."/>
            <person name="Beasley H."/>
            <person name="Blok V."/>
            <person name="Cock P.J.A."/>
            <person name="Van den Akker S.E."/>
            <person name="Holroyd N."/>
            <person name="Hunt M."/>
            <person name="Mantelin S."/>
            <person name="Naghra H."/>
            <person name="Pain A."/>
            <person name="Palomares-Rius J.E."/>
            <person name="Zarowiecki M."/>
            <person name="Berriman M."/>
            <person name="Jones J.T."/>
            <person name="Urwin P.E."/>
        </authorList>
    </citation>
    <scope>NUCLEOTIDE SEQUENCE [LARGE SCALE GENOMIC DNA]</scope>
    <source>
        <strain evidence="8">Lindley</strain>
    </source>
</reference>
<evidence type="ECO:0000256" key="1">
    <source>
        <dbReference type="ARBA" id="ARBA00003387"/>
    </source>
</evidence>
<dbReference type="GO" id="GO:0034399">
    <property type="term" value="C:nuclear periphery"/>
    <property type="evidence" value="ECO:0007669"/>
    <property type="project" value="TreeGrafter"/>
</dbReference>
<accession>A0A183CFJ2</accession>
<dbReference type="GO" id="GO:0006364">
    <property type="term" value="P:rRNA processing"/>
    <property type="evidence" value="ECO:0007669"/>
    <property type="project" value="TreeGrafter"/>
</dbReference>
<protein>
    <submittedName>
        <fullName evidence="9">rRNA-processing protein EBP2</fullName>
    </submittedName>
</protein>
<evidence type="ECO:0000256" key="4">
    <source>
        <dbReference type="ARBA" id="ARBA00022517"/>
    </source>
</evidence>
<dbReference type="PANTHER" id="PTHR13028:SF0">
    <property type="entry name" value="RRNA-PROCESSING PROTEIN EBP2-RELATED"/>
    <property type="match status" value="1"/>
</dbReference>
<dbReference type="GO" id="GO:0030687">
    <property type="term" value="C:preribosome, large subunit precursor"/>
    <property type="evidence" value="ECO:0007669"/>
    <property type="project" value="TreeGrafter"/>
</dbReference>
<comment type="function">
    <text evidence="1">Required for the processing of the 27S pre-rRNA.</text>
</comment>
<feature type="region of interest" description="Disordered" evidence="7">
    <location>
        <begin position="1"/>
        <end position="41"/>
    </location>
</feature>
<feature type="region of interest" description="Disordered" evidence="7">
    <location>
        <begin position="151"/>
        <end position="254"/>
    </location>
</feature>
<dbReference type="GO" id="GO:0005730">
    <property type="term" value="C:nucleolus"/>
    <property type="evidence" value="ECO:0007669"/>
    <property type="project" value="UniProtKB-SubCell"/>
</dbReference>
<reference evidence="9" key="3">
    <citation type="submission" date="2016-06" db="UniProtKB">
        <authorList>
            <consortium name="WormBaseParasite"/>
        </authorList>
    </citation>
    <scope>IDENTIFICATION</scope>
</reference>
<evidence type="ECO:0000256" key="7">
    <source>
        <dbReference type="SAM" id="MobiDB-lite"/>
    </source>
</evidence>
<evidence type="ECO:0000256" key="5">
    <source>
        <dbReference type="ARBA" id="ARBA00023054"/>
    </source>
</evidence>
<feature type="compositionally biased region" description="Basic and acidic residues" evidence="7">
    <location>
        <begin position="244"/>
        <end position="254"/>
    </location>
</feature>
<feature type="compositionally biased region" description="Basic and acidic residues" evidence="7">
    <location>
        <begin position="151"/>
        <end position="174"/>
    </location>
</feature>
<comment type="subcellular location">
    <subcellularLocation>
        <location evidence="2">Nucleus</location>
        <location evidence="2">Nucleolus</location>
    </subcellularLocation>
</comment>
<proteinExistence type="inferred from homology"/>
<evidence type="ECO:0000256" key="3">
    <source>
        <dbReference type="ARBA" id="ARBA00007336"/>
    </source>
</evidence>
<keyword evidence="4" id="KW-0690">Ribosome biogenesis</keyword>
<dbReference type="WBParaSite" id="GPLIN_001164700">
    <property type="protein sequence ID" value="GPLIN_001164700"/>
    <property type="gene ID" value="GPLIN_001164700"/>
</dbReference>
<dbReference type="Pfam" id="PF05890">
    <property type="entry name" value="Ebp2"/>
    <property type="match status" value="1"/>
</dbReference>
<dbReference type="Proteomes" id="UP000050741">
    <property type="component" value="Unassembled WGS sequence"/>
</dbReference>
<dbReference type="AlphaFoldDB" id="A0A183CFJ2"/>
<evidence type="ECO:0000313" key="9">
    <source>
        <dbReference type="WBParaSite" id="GPLIN_001164700"/>
    </source>
</evidence>
<reference evidence="8" key="1">
    <citation type="submission" date="2013-12" db="EMBL/GenBank/DDBJ databases">
        <authorList>
            <person name="Aslett M."/>
        </authorList>
    </citation>
    <scope>NUCLEOTIDE SEQUENCE [LARGE SCALE GENOMIC DNA]</scope>
    <source>
        <strain evidence="8">Lindley</strain>
    </source>
</reference>